<organism evidence="1">
    <name type="scientific">uncultured Segetibacter sp</name>
    <dbReference type="NCBI Taxonomy" id="481133"/>
    <lineage>
        <taxon>Bacteria</taxon>
        <taxon>Pseudomonadati</taxon>
        <taxon>Bacteroidota</taxon>
        <taxon>Chitinophagia</taxon>
        <taxon>Chitinophagales</taxon>
        <taxon>Chitinophagaceae</taxon>
        <taxon>Segetibacter</taxon>
        <taxon>environmental samples</taxon>
    </lineage>
</organism>
<sequence>MYTSYAGAVIAIRLHEVEVDFYLLLKINLLPNRKCTADQS</sequence>
<accession>A0A6J4TRJ5</accession>
<evidence type="ECO:0000313" key="1">
    <source>
        <dbReference type="EMBL" id="CAA9528562.1"/>
    </source>
</evidence>
<protein>
    <submittedName>
        <fullName evidence="1">Uncharacterized protein</fullName>
    </submittedName>
</protein>
<name>A0A6J4TRJ5_9BACT</name>
<dbReference type="EMBL" id="CADCVN010001328">
    <property type="protein sequence ID" value="CAA9528562.1"/>
    <property type="molecule type" value="Genomic_DNA"/>
</dbReference>
<reference evidence="1" key="1">
    <citation type="submission" date="2020-02" db="EMBL/GenBank/DDBJ databases">
        <authorList>
            <person name="Meier V. D."/>
        </authorList>
    </citation>
    <scope>NUCLEOTIDE SEQUENCE</scope>
    <source>
        <strain evidence="1">AVDCRST_MAG96</strain>
    </source>
</reference>
<dbReference type="AlphaFoldDB" id="A0A6J4TRJ5"/>
<gene>
    <name evidence="1" type="ORF">AVDCRST_MAG96-3398</name>
</gene>
<proteinExistence type="predicted"/>